<dbReference type="Gene3D" id="3.30.450.40">
    <property type="match status" value="1"/>
</dbReference>
<protein>
    <submittedName>
        <fullName evidence="6">Uncharacterized protein</fullName>
    </submittedName>
</protein>
<reference evidence="6" key="2">
    <citation type="submission" date="2010-04" db="EMBL/GenBank/DDBJ databases">
        <authorList>
            <person name="Binz T."/>
        </authorList>
    </citation>
    <scope>NUCLEOTIDE SEQUENCE</scope>
    <source>
        <strain evidence="6">L-49973</strain>
    </source>
</reference>
<keyword evidence="2" id="KW-0804">Transcription</keyword>
<dbReference type="InterPro" id="IPR029016">
    <property type="entry name" value="GAF-like_dom_sf"/>
</dbReference>
<accession>E0WFN6</accession>
<keyword evidence="1" id="KW-0805">Transcription regulation</keyword>
<evidence type="ECO:0000256" key="1">
    <source>
        <dbReference type="ARBA" id="ARBA00023015"/>
    </source>
</evidence>
<dbReference type="Pfam" id="PF03861">
    <property type="entry name" value="ANTAR"/>
    <property type="match status" value="1"/>
</dbReference>
<feature type="domain" description="GAF" evidence="5">
    <location>
        <begin position="215"/>
        <end position="346"/>
    </location>
</feature>
<sequence length="423" mass="45633">MRNGRRRAQRPDGGHRRGRRGSPPVPASHLTSSSARPGRAGVRPGRCTGPEDEARWSVRRSVRWYGPGGRGLGVRGPGGGRRARQRADMARWTRRAGGCPFRCRLPPPQYSSVHRAAPGCDSAGARATALGARRSPPDTPLISCTAPMPLCPRFTTSFAASLASAVREQGYPGGPLPAALSAVERENRSAMTEQSTAADLVLSAAAHDDDENLPRRLCEALCEGLPVDGASLSFLTDTPYRQLLCASGTLSLRLEELQFLSAEGPCVTAVTSGEPVLVSDFSRPLTRWPLFEAAMQSELSQVGAVYAFPLAFDDKVFGSVELLRHEPLVLDEETAEQAETATRAIAKVMLPAFWRLLAHGELPLWEPAEQIDTHWGTTHQATGSLAHRLDITPEEALAHLRASAFVTGRPLPEIAQEVIDRPS</sequence>
<evidence type="ECO:0000259" key="4">
    <source>
        <dbReference type="Pfam" id="PF03861"/>
    </source>
</evidence>
<dbReference type="InterPro" id="IPR005561">
    <property type="entry name" value="ANTAR"/>
</dbReference>
<proteinExistence type="predicted"/>
<name>E0WFN6_9ACTN</name>
<dbReference type="Pfam" id="PF13185">
    <property type="entry name" value="GAF_2"/>
    <property type="match status" value="1"/>
</dbReference>
<dbReference type="GO" id="GO:0003723">
    <property type="term" value="F:RNA binding"/>
    <property type="evidence" value="ECO:0007669"/>
    <property type="project" value="InterPro"/>
</dbReference>
<dbReference type="InterPro" id="IPR003018">
    <property type="entry name" value="GAF"/>
</dbReference>
<evidence type="ECO:0000259" key="5">
    <source>
        <dbReference type="Pfam" id="PF13185"/>
    </source>
</evidence>
<dbReference type="AlphaFoldDB" id="E0WFN6"/>
<feature type="domain" description="ANTAR" evidence="4">
    <location>
        <begin position="379"/>
        <end position="419"/>
    </location>
</feature>
<dbReference type="Gene3D" id="1.10.10.10">
    <property type="entry name" value="Winged helix-like DNA-binding domain superfamily/Winged helix DNA-binding domain"/>
    <property type="match status" value="1"/>
</dbReference>
<evidence type="ECO:0000313" key="6">
    <source>
        <dbReference type="EMBL" id="CBL93733.1"/>
    </source>
</evidence>
<evidence type="ECO:0000256" key="2">
    <source>
        <dbReference type="ARBA" id="ARBA00023163"/>
    </source>
</evidence>
<organism evidence="6">
    <name type="scientific">Streptomyces sp. L-49973</name>
    <dbReference type="NCBI Taxonomy" id="762837"/>
    <lineage>
        <taxon>Bacteria</taxon>
        <taxon>Bacillati</taxon>
        <taxon>Actinomycetota</taxon>
        <taxon>Actinomycetes</taxon>
        <taxon>Kitasatosporales</taxon>
        <taxon>Streptomycetaceae</taxon>
        <taxon>Streptomyces</taxon>
    </lineage>
</organism>
<evidence type="ECO:0000256" key="3">
    <source>
        <dbReference type="SAM" id="MobiDB-lite"/>
    </source>
</evidence>
<reference evidence="6" key="1">
    <citation type="journal article" date="2010" name="J. Biol. Chem.">
        <title>Insights into an Unusual Nonribosomal Peptide Synthetase Biosynthesis IDENTIFICATION AND CHARACTERIZATION OF THE GE81112 BIOSYNTHETIC GENE CLUSTER.</title>
        <authorList>
            <person name="Binz T.M."/>
            <person name="Maffioli S.I."/>
            <person name="Sosio M."/>
            <person name="Donadio S."/>
            <person name="Mueller R."/>
        </authorList>
    </citation>
    <scope>NUCLEOTIDE SEQUENCE</scope>
    <source>
        <strain evidence="6">L-49973</strain>
    </source>
</reference>
<feature type="region of interest" description="Disordered" evidence="3">
    <location>
        <begin position="67"/>
        <end position="89"/>
    </location>
</feature>
<feature type="region of interest" description="Disordered" evidence="3">
    <location>
        <begin position="1"/>
        <end position="53"/>
    </location>
</feature>
<dbReference type="SUPFAM" id="SSF55781">
    <property type="entry name" value="GAF domain-like"/>
    <property type="match status" value="1"/>
</dbReference>
<dbReference type="EMBL" id="FN821996">
    <property type="protein sequence ID" value="CBL93733.1"/>
    <property type="molecule type" value="Genomic_DNA"/>
</dbReference>
<feature type="compositionally biased region" description="Low complexity" evidence="3">
    <location>
        <begin position="35"/>
        <end position="46"/>
    </location>
</feature>
<feature type="compositionally biased region" description="Gly residues" evidence="3">
    <location>
        <begin position="67"/>
        <end position="80"/>
    </location>
</feature>
<dbReference type="InterPro" id="IPR036388">
    <property type="entry name" value="WH-like_DNA-bd_sf"/>
</dbReference>